<evidence type="ECO:0008006" key="4">
    <source>
        <dbReference type="Google" id="ProtNLM"/>
    </source>
</evidence>
<sequence length="60" mass="6718">MATLLTFQPNDARRRLPAHGEGPGKIILFDGVRYERHETPVPSSSSVIRKTRRGEGSRTN</sequence>
<comment type="caution">
    <text evidence="2">The sequence shown here is derived from an EMBL/GenBank/DDBJ whole genome shotgun (WGS) entry which is preliminary data.</text>
</comment>
<feature type="region of interest" description="Disordered" evidence="1">
    <location>
        <begin position="1"/>
        <end position="24"/>
    </location>
</feature>
<dbReference type="RefSeq" id="WP_319844681.1">
    <property type="nucleotide sequence ID" value="NZ_JAXAFJ010000006.1"/>
</dbReference>
<reference evidence="2 3" key="1">
    <citation type="submission" date="2023-11" db="EMBL/GenBank/DDBJ databases">
        <authorList>
            <person name="Bao R."/>
        </authorList>
    </citation>
    <scope>NUCLEOTIDE SEQUENCE [LARGE SCALE GENOMIC DNA]</scope>
    <source>
        <strain evidence="2 3">PJ23</strain>
    </source>
</reference>
<proteinExistence type="predicted"/>
<evidence type="ECO:0000313" key="2">
    <source>
        <dbReference type="EMBL" id="MDX6806551.1"/>
    </source>
</evidence>
<evidence type="ECO:0000256" key="1">
    <source>
        <dbReference type="SAM" id="MobiDB-lite"/>
    </source>
</evidence>
<protein>
    <recommendedName>
        <fullName evidence="4">Transposase</fullName>
    </recommendedName>
</protein>
<dbReference type="Proteomes" id="UP001274321">
    <property type="component" value="Unassembled WGS sequence"/>
</dbReference>
<feature type="region of interest" description="Disordered" evidence="1">
    <location>
        <begin position="37"/>
        <end position="60"/>
    </location>
</feature>
<gene>
    <name evidence="2" type="ORF">SCD90_10780</name>
</gene>
<name>A0ABU4RUM2_9HYPH</name>
<dbReference type="EMBL" id="JAXAFJ010000006">
    <property type="protein sequence ID" value="MDX6806551.1"/>
    <property type="molecule type" value="Genomic_DNA"/>
</dbReference>
<evidence type="ECO:0000313" key="3">
    <source>
        <dbReference type="Proteomes" id="UP001274321"/>
    </source>
</evidence>
<accession>A0ABU4RUM2</accession>
<keyword evidence="3" id="KW-1185">Reference proteome</keyword>
<organism evidence="2 3">
    <name type="scientific">Terrihabitans rhizophilus</name>
    <dbReference type="NCBI Taxonomy" id="3092662"/>
    <lineage>
        <taxon>Bacteria</taxon>
        <taxon>Pseudomonadati</taxon>
        <taxon>Pseudomonadota</taxon>
        <taxon>Alphaproteobacteria</taxon>
        <taxon>Hyphomicrobiales</taxon>
        <taxon>Terrihabitans</taxon>
    </lineage>
</organism>